<feature type="region of interest" description="Disordered" evidence="1">
    <location>
        <begin position="93"/>
        <end position="113"/>
    </location>
</feature>
<feature type="non-terminal residue" evidence="2">
    <location>
        <position position="1"/>
    </location>
</feature>
<evidence type="ECO:0000313" key="2">
    <source>
        <dbReference type="EMBL" id="KMZ89590.1"/>
    </source>
</evidence>
<dbReference type="OrthoDB" id="10444940at2759"/>
<proteinExistence type="predicted"/>
<evidence type="ECO:0000256" key="1">
    <source>
        <dbReference type="SAM" id="MobiDB-lite"/>
    </source>
</evidence>
<accession>A0A0J9T2G6</accession>
<gene>
    <name evidence="2" type="ORF">PVBG_03311</name>
</gene>
<protein>
    <submittedName>
        <fullName evidence="2">Uncharacterized protein</fullName>
    </submittedName>
</protein>
<dbReference type="AlphaFoldDB" id="A0A0J9T2G6"/>
<dbReference type="EMBL" id="KQ234711">
    <property type="protein sequence ID" value="KMZ89590.1"/>
    <property type="molecule type" value="Genomic_DNA"/>
</dbReference>
<evidence type="ECO:0000313" key="3">
    <source>
        <dbReference type="Proteomes" id="UP000053327"/>
    </source>
</evidence>
<organism evidence="2 3">
    <name type="scientific">Plasmodium vivax (strain Brazil I)</name>
    <dbReference type="NCBI Taxonomy" id="1033975"/>
    <lineage>
        <taxon>Eukaryota</taxon>
        <taxon>Sar</taxon>
        <taxon>Alveolata</taxon>
        <taxon>Apicomplexa</taxon>
        <taxon>Aconoidasida</taxon>
        <taxon>Haemosporida</taxon>
        <taxon>Plasmodiidae</taxon>
        <taxon>Plasmodium</taxon>
        <taxon>Plasmodium (Plasmodium)</taxon>
    </lineage>
</organism>
<reference evidence="2 3" key="1">
    <citation type="submission" date="2011-08" db="EMBL/GenBank/DDBJ databases">
        <title>The Genome Sequence of Plasmodium vivax Brazil I.</title>
        <authorList>
            <consortium name="The Broad Institute Genome Sequencing Platform"/>
            <consortium name="The Broad Institute Genome Sequencing Center for Infectious Disease"/>
            <person name="Neafsey D."/>
            <person name="Carlton J."/>
            <person name="Barnwell J."/>
            <person name="Collins W."/>
            <person name="Escalante A."/>
            <person name="Mullikin J."/>
            <person name="Saul A."/>
            <person name="Guigo R."/>
            <person name="Camara F."/>
            <person name="Young S.K."/>
            <person name="Zeng Q."/>
            <person name="Gargeya S."/>
            <person name="Fitzgerald M."/>
            <person name="Haas B."/>
            <person name="Abouelleil A."/>
            <person name="Alvarado L."/>
            <person name="Arachchi H.M."/>
            <person name="Berlin A."/>
            <person name="Brown A."/>
            <person name="Chapman S.B."/>
            <person name="Chen Z."/>
            <person name="Dunbar C."/>
            <person name="Freedman E."/>
            <person name="Gearin G."/>
            <person name="Gellesch M."/>
            <person name="Goldberg J."/>
            <person name="Griggs A."/>
            <person name="Gujja S."/>
            <person name="Heiman D."/>
            <person name="Howarth C."/>
            <person name="Larson L."/>
            <person name="Lui A."/>
            <person name="MacDonald P.J.P."/>
            <person name="Montmayeur A."/>
            <person name="Murphy C."/>
            <person name="Neiman D."/>
            <person name="Pearson M."/>
            <person name="Priest M."/>
            <person name="Roberts A."/>
            <person name="Saif S."/>
            <person name="Shea T."/>
            <person name="Shenoy N."/>
            <person name="Sisk P."/>
            <person name="Stolte C."/>
            <person name="Sykes S."/>
            <person name="Wortman J."/>
            <person name="Nusbaum C."/>
            <person name="Birren B."/>
        </authorList>
    </citation>
    <scope>NUCLEOTIDE SEQUENCE [LARGE SCALE GENOMIC DNA]</scope>
    <source>
        <strain evidence="2 3">Brazil I</strain>
    </source>
</reference>
<name>A0A0J9T2G6_PLAV1</name>
<dbReference type="Proteomes" id="UP000053327">
    <property type="component" value="Unassembled WGS sequence"/>
</dbReference>
<sequence>YTRKYYDQLVAGIECIVNNNDIKDYRYHISNDCTLYDIPKTFPKCEEKSKTIVDDDSYKKDTIRCESSAKVRESHAGLDTDADVLAHIPDASTGDQSLPTDGQALSTHRQAASASDETISYGNPFDSIQLVPLPSTDASLTDNGPSKPIYYAGLSASGVFFTSMVLYKV</sequence>